<dbReference type="Proteomes" id="UP000769766">
    <property type="component" value="Unassembled WGS sequence"/>
</dbReference>
<dbReference type="CDD" id="cd06558">
    <property type="entry name" value="crotonase-like"/>
    <property type="match status" value="1"/>
</dbReference>
<dbReference type="Gene3D" id="1.10.12.10">
    <property type="entry name" value="Lyase 2-enoyl-coa Hydratase, Chain A, domain 2"/>
    <property type="match status" value="1"/>
</dbReference>
<dbReference type="InterPro" id="IPR001753">
    <property type="entry name" value="Enoyl-CoA_hydra/iso"/>
</dbReference>
<dbReference type="EMBL" id="JACPRF010000255">
    <property type="protein sequence ID" value="MBI2876899.1"/>
    <property type="molecule type" value="Genomic_DNA"/>
</dbReference>
<dbReference type="InterPro" id="IPR014748">
    <property type="entry name" value="Enoyl-CoA_hydra_C"/>
</dbReference>
<name>A0A932FYX7_UNCTE</name>
<evidence type="ECO:0000256" key="1">
    <source>
        <dbReference type="ARBA" id="ARBA00005254"/>
    </source>
</evidence>
<sequence>MSLLYEKKENKIAYLTLNRPQVMNAIDPETNRQLEMAWLDFRDDPNLLVAILTGAGNQAFCSGADIKRMVPGMGPESRVYGTERRVGFIRGPGCGGITREIEIYKPIIAAVNGYALAEGLEIALACDLIIASENASFGLPQVGLGVIPGAGATQRLPRMIPFKKALEMILTGERIDAQEAYRLGLINRVVPQDRLLPEAEAMARKICEKGPIAVQAAKEVVLRGMRLPLQEGLLLEASMLDALLETEDAREGARAFVEHREVHFKGR</sequence>
<dbReference type="AlphaFoldDB" id="A0A932FYX7"/>
<protein>
    <submittedName>
        <fullName evidence="3">Enoyl-CoA hydratase/isomerase family protein</fullName>
    </submittedName>
</protein>
<dbReference type="GO" id="GO:0016836">
    <property type="term" value="F:hydro-lyase activity"/>
    <property type="evidence" value="ECO:0007669"/>
    <property type="project" value="UniProtKB-ARBA"/>
</dbReference>
<dbReference type="Pfam" id="PF00378">
    <property type="entry name" value="ECH_1"/>
    <property type="match status" value="1"/>
</dbReference>
<dbReference type="FunFam" id="3.90.226.10:FF:000009">
    <property type="entry name" value="Carnitinyl-CoA dehydratase"/>
    <property type="match status" value="1"/>
</dbReference>
<accession>A0A932FYX7</accession>
<comment type="caution">
    <text evidence="3">The sequence shown here is derived from an EMBL/GenBank/DDBJ whole genome shotgun (WGS) entry which is preliminary data.</text>
</comment>
<gene>
    <name evidence="3" type="ORF">HYY20_08460</name>
</gene>
<dbReference type="FunFam" id="1.10.12.10:FF:000001">
    <property type="entry name" value="Probable enoyl-CoA hydratase, mitochondrial"/>
    <property type="match status" value="1"/>
</dbReference>
<comment type="similarity">
    <text evidence="1">Belongs to the enoyl-CoA hydratase/isomerase family.</text>
</comment>
<organism evidence="3 4">
    <name type="scientific">Tectimicrobiota bacterium</name>
    <dbReference type="NCBI Taxonomy" id="2528274"/>
    <lineage>
        <taxon>Bacteria</taxon>
        <taxon>Pseudomonadati</taxon>
        <taxon>Nitrospinota/Tectimicrobiota group</taxon>
        <taxon>Candidatus Tectimicrobiota</taxon>
    </lineage>
</organism>
<dbReference type="PANTHER" id="PTHR11941">
    <property type="entry name" value="ENOYL-COA HYDRATASE-RELATED"/>
    <property type="match status" value="1"/>
</dbReference>
<dbReference type="InterPro" id="IPR029045">
    <property type="entry name" value="ClpP/crotonase-like_dom_sf"/>
</dbReference>
<dbReference type="GO" id="GO:0006635">
    <property type="term" value="P:fatty acid beta-oxidation"/>
    <property type="evidence" value="ECO:0007669"/>
    <property type="project" value="TreeGrafter"/>
</dbReference>
<dbReference type="PANTHER" id="PTHR11941:SF54">
    <property type="entry name" value="ENOYL-COA HYDRATASE, MITOCHONDRIAL"/>
    <property type="match status" value="1"/>
</dbReference>
<keyword evidence="2" id="KW-0456">Lyase</keyword>
<proteinExistence type="inferred from homology"/>
<dbReference type="Gene3D" id="3.90.226.10">
    <property type="entry name" value="2-enoyl-CoA Hydratase, Chain A, domain 1"/>
    <property type="match status" value="1"/>
</dbReference>
<evidence type="ECO:0000313" key="4">
    <source>
        <dbReference type="Proteomes" id="UP000769766"/>
    </source>
</evidence>
<reference evidence="3" key="1">
    <citation type="submission" date="2020-07" db="EMBL/GenBank/DDBJ databases">
        <title>Huge and variable diversity of episymbiotic CPR bacteria and DPANN archaea in groundwater ecosystems.</title>
        <authorList>
            <person name="He C.Y."/>
            <person name="Keren R."/>
            <person name="Whittaker M."/>
            <person name="Farag I.F."/>
            <person name="Doudna J."/>
            <person name="Cate J.H.D."/>
            <person name="Banfield J.F."/>
        </authorList>
    </citation>
    <scope>NUCLEOTIDE SEQUENCE</scope>
    <source>
        <strain evidence="3">NC_groundwater_672_Ag_B-0.1um_62_36</strain>
    </source>
</reference>
<dbReference type="SUPFAM" id="SSF52096">
    <property type="entry name" value="ClpP/crotonase"/>
    <property type="match status" value="1"/>
</dbReference>
<evidence type="ECO:0000256" key="2">
    <source>
        <dbReference type="ARBA" id="ARBA00023239"/>
    </source>
</evidence>
<evidence type="ECO:0000313" key="3">
    <source>
        <dbReference type="EMBL" id="MBI2876899.1"/>
    </source>
</evidence>